<reference evidence="3 4" key="1">
    <citation type="submission" date="2016-04" db="EMBL/GenBank/DDBJ databases">
        <title>ATOL: Assembling a taxonomically balanced genome-scale reconstruction of the evolutionary history of the Enterobacteriaceae.</title>
        <authorList>
            <person name="Plunkett G.III."/>
            <person name="Neeno-Eckwall E.C."/>
            <person name="Glasner J.D."/>
            <person name="Perna N.T."/>
        </authorList>
    </citation>
    <scope>NUCLEOTIDE SEQUENCE [LARGE SCALE GENOMIC DNA]</scope>
    <source>
        <strain evidence="3 4">ATCC 35613</strain>
    </source>
</reference>
<dbReference type="SMART" id="SM00912">
    <property type="entry name" value="Haemagg_act"/>
    <property type="match status" value="1"/>
</dbReference>
<name>A0A1B7JMN3_9GAMM</name>
<feature type="signal peptide" evidence="1">
    <location>
        <begin position="1"/>
        <end position="27"/>
    </location>
</feature>
<dbReference type="RefSeq" id="WP_082787573.1">
    <property type="nucleotide sequence ID" value="NZ_LXEW01000042.1"/>
</dbReference>
<comment type="caution">
    <text evidence="3">The sequence shown here is derived from an EMBL/GenBank/DDBJ whole genome shotgun (WGS) entry which is preliminary data.</text>
</comment>
<evidence type="ECO:0000313" key="4">
    <source>
        <dbReference type="Proteomes" id="UP000078224"/>
    </source>
</evidence>
<dbReference type="Gene3D" id="2.160.20.10">
    <property type="entry name" value="Single-stranded right-handed beta-helix, Pectin lyase-like"/>
    <property type="match status" value="1"/>
</dbReference>
<dbReference type="PATRIC" id="fig|1354272.4.peg.3209"/>
<keyword evidence="1" id="KW-0732">Signal</keyword>
<gene>
    <name evidence="3" type="ORF">M998_3144</name>
</gene>
<protein>
    <submittedName>
        <fullName evidence="3">Putative hemolysin</fullName>
    </submittedName>
</protein>
<dbReference type="EMBL" id="LXEW01000042">
    <property type="protein sequence ID" value="OAT49168.1"/>
    <property type="molecule type" value="Genomic_DNA"/>
</dbReference>
<dbReference type="InterPro" id="IPR011050">
    <property type="entry name" value="Pectin_lyase_fold/virulence"/>
</dbReference>
<evidence type="ECO:0000259" key="2">
    <source>
        <dbReference type="SMART" id="SM00912"/>
    </source>
</evidence>
<dbReference type="Pfam" id="PF05860">
    <property type="entry name" value="TPS"/>
    <property type="match status" value="1"/>
</dbReference>
<dbReference type="InterPro" id="IPR008638">
    <property type="entry name" value="FhaB/CdiA-like_TPS"/>
</dbReference>
<dbReference type="SUPFAM" id="SSF51126">
    <property type="entry name" value="Pectin lyase-like"/>
    <property type="match status" value="1"/>
</dbReference>
<feature type="chain" id="PRO_5008595312" evidence="1">
    <location>
        <begin position="28"/>
        <end position="319"/>
    </location>
</feature>
<sequence>MKKIHLQSVIIRLTPLLFTLIPLTSSASDIDITKAKNIDISAPLKNHISFNSFDTLSSNEHGLIFNNDINTNSNLGDKAAKLILAEVTGTEESKIQGILGIKGQAANLVIANPNGISWVDGSASNISSLSLIAGSLEKQYVKNKENENKLEPKKLEDYSQLKFSVHPGSQVSINQQQANPIQLSKINVFADRIKLQNAVNIHSAIQNYISASGTASISPREGTMRYGAKFKTDIPYSQSNHLDMSENAKLSGRLITLESHQYQCKDSFLCPQNKIDIKGLIQTMNFSLRGDGEFSISDTGTIKIGKNLQPLVAQVTKTE</sequence>
<evidence type="ECO:0000313" key="3">
    <source>
        <dbReference type="EMBL" id="OAT49168.1"/>
    </source>
</evidence>
<dbReference type="AlphaFoldDB" id="A0A1B7JMN3"/>
<proteinExistence type="predicted"/>
<evidence type="ECO:0000256" key="1">
    <source>
        <dbReference type="SAM" id="SignalP"/>
    </source>
</evidence>
<keyword evidence="4" id="KW-1185">Reference proteome</keyword>
<dbReference type="NCBIfam" id="TIGR01901">
    <property type="entry name" value="adhes_NPXG"/>
    <property type="match status" value="1"/>
</dbReference>
<accession>A0A1B7JMN3</accession>
<dbReference type="InterPro" id="IPR012334">
    <property type="entry name" value="Pectin_lyas_fold"/>
</dbReference>
<feature type="domain" description="Filamentous haemagglutinin FhaB/tRNA nuclease CdiA-like TPS" evidence="2">
    <location>
        <begin position="39"/>
        <end position="139"/>
    </location>
</feature>
<organism evidence="3 4">
    <name type="scientific">Providencia heimbachae ATCC 35613</name>
    <dbReference type="NCBI Taxonomy" id="1354272"/>
    <lineage>
        <taxon>Bacteria</taxon>
        <taxon>Pseudomonadati</taxon>
        <taxon>Pseudomonadota</taxon>
        <taxon>Gammaproteobacteria</taxon>
        <taxon>Enterobacterales</taxon>
        <taxon>Morganellaceae</taxon>
        <taxon>Providencia</taxon>
    </lineage>
</organism>
<dbReference type="OrthoDB" id="6465627at2"/>
<dbReference type="Proteomes" id="UP000078224">
    <property type="component" value="Unassembled WGS sequence"/>
</dbReference>